<keyword evidence="3" id="KW-1185">Reference proteome</keyword>
<dbReference type="Proteomes" id="UP000485058">
    <property type="component" value="Unassembled WGS sequence"/>
</dbReference>
<organism evidence="2 3">
    <name type="scientific">Haematococcus lacustris</name>
    <name type="common">Green alga</name>
    <name type="synonym">Haematococcus pluvialis</name>
    <dbReference type="NCBI Taxonomy" id="44745"/>
    <lineage>
        <taxon>Eukaryota</taxon>
        <taxon>Viridiplantae</taxon>
        <taxon>Chlorophyta</taxon>
        <taxon>core chlorophytes</taxon>
        <taxon>Chlorophyceae</taxon>
        <taxon>CS clade</taxon>
        <taxon>Chlamydomonadales</taxon>
        <taxon>Haematococcaceae</taxon>
        <taxon>Haematococcus</taxon>
    </lineage>
</organism>
<feature type="region of interest" description="Disordered" evidence="1">
    <location>
        <begin position="59"/>
        <end position="95"/>
    </location>
</feature>
<evidence type="ECO:0000256" key="1">
    <source>
        <dbReference type="SAM" id="MobiDB-lite"/>
    </source>
</evidence>
<gene>
    <name evidence="2" type="ORF">HaLaN_10849</name>
</gene>
<comment type="caution">
    <text evidence="2">The sequence shown here is derived from an EMBL/GenBank/DDBJ whole genome shotgun (WGS) entry which is preliminary data.</text>
</comment>
<feature type="region of interest" description="Disordered" evidence="1">
    <location>
        <begin position="1"/>
        <end position="35"/>
    </location>
</feature>
<evidence type="ECO:0000313" key="2">
    <source>
        <dbReference type="EMBL" id="GFH14739.1"/>
    </source>
</evidence>
<protein>
    <submittedName>
        <fullName evidence="2">Uncharacterized protein</fullName>
    </submittedName>
</protein>
<name>A0A699Z6J1_HAELA</name>
<dbReference type="EMBL" id="BLLF01000760">
    <property type="protein sequence ID" value="GFH14739.1"/>
    <property type="molecule type" value="Genomic_DNA"/>
</dbReference>
<evidence type="ECO:0000313" key="3">
    <source>
        <dbReference type="Proteomes" id="UP000485058"/>
    </source>
</evidence>
<reference evidence="2 3" key="1">
    <citation type="submission" date="2020-02" db="EMBL/GenBank/DDBJ databases">
        <title>Draft genome sequence of Haematococcus lacustris strain NIES-144.</title>
        <authorList>
            <person name="Morimoto D."/>
            <person name="Nakagawa S."/>
            <person name="Yoshida T."/>
            <person name="Sawayama S."/>
        </authorList>
    </citation>
    <scope>NUCLEOTIDE SEQUENCE [LARGE SCALE GENOMIC DNA]</scope>
    <source>
        <strain evidence="2 3">NIES-144</strain>
    </source>
</reference>
<proteinExistence type="predicted"/>
<accession>A0A699Z6J1</accession>
<sequence length="95" mass="10019">MPARDPMSCCRTPFKPIKTEEEAPVSGDADEKETPRYDGHVVATSDQGLAQVVAAAAASSCQDGDLATQRTVKQEDNTTARSSAQGERQPRLGAG</sequence>
<dbReference type="AlphaFoldDB" id="A0A699Z6J1"/>
<feature type="non-terminal residue" evidence="2">
    <location>
        <position position="95"/>
    </location>
</feature>